<dbReference type="RefSeq" id="WP_344805613.1">
    <property type="nucleotide sequence ID" value="NZ_BAABAB010000021.1"/>
</dbReference>
<comment type="caution">
    <text evidence="2">The sequence shown here is derived from an EMBL/GenBank/DDBJ whole genome shotgun (WGS) entry which is preliminary data.</text>
</comment>
<accession>A0ABP7A411</accession>
<protein>
    <recommendedName>
        <fullName evidence="4">Alkaline shock response membrane anchor protein AmaP</fullName>
    </recommendedName>
</protein>
<evidence type="ECO:0008006" key="4">
    <source>
        <dbReference type="Google" id="ProtNLM"/>
    </source>
</evidence>
<dbReference type="EMBL" id="BAABAB010000021">
    <property type="protein sequence ID" value="GAA3624481.1"/>
    <property type="molecule type" value="Genomic_DNA"/>
</dbReference>
<name>A0ABP7A411_9ACTN</name>
<evidence type="ECO:0000313" key="3">
    <source>
        <dbReference type="Proteomes" id="UP001501490"/>
    </source>
</evidence>
<feature type="transmembrane region" description="Helical" evidence="1">
    <location>
        <begin position="69"/>
        <end position="91"/>
    </location>
</feature>
<keyword evidence="1" id="KW-0472">Membrane</keyword>
<evidence type="ECO:0000256" key="1">
    <source>
        <dbReference type="SAM" id="Phobius"/>
    </source>
</evidence>
<evidence type="ECO:0000313" key="2">
    <source>
        <dbReference type="EMBL" id="GAA3624481.1"/>
    </source>
</evidence>
<organism evidence="2 3">
    <name type="scientific">Microlunatus ginsengisoli</name>
    <dbReference type="NCBI Taxonomy" id="363863"/>
    <lineage>
        <taxon>Bacteria</taxon>
        <taxon>Bacillati</taxon>
        <taxon>Actinomycetota</taxon>
        <taxon>Actinomycetes</taxon>
        <taxon>Propionibacteriales</taxon>
        <taxon>Propionibacteriaceae</taxon>
        <taxon>Microlunatus</taxon>
    </lineage>
</organism>
<dbReference type="Proteomes" id="UP001501490">
    <property type="component" value="Unassembled WGS sequence"/>
</dbReference>
<proteinExistence type="predicted"/>
<gene>
    <name evidence="2" type="ORF">GCM10022236_28460</name>
</gene>
<sequence length="206" mass="20953">MRQRTGRVNRVWLGLIGLLLLLAAIAGGVVAAGRLQSVGAGIGVELPAVDGSDPVLGGVDPVAQLQAPLWAAIGVAAALILAGLGLVWAIAQVPRKNEATTYRFEAGPEHGVTRCDPAVICAAVERDARAIDGVSAVSAVLRGSRSAPELTMKVTAADRADLAAVLGSLQSEVAGNLATALDAPLARLGVQLDLDRTPHSASRVVL</sequence>
<keyword evidence="1" id="KW-0812">Transmembrane</keyword>
<keyword evidence="3" id="KW-1185">Reference proteome</keyword>
<reference evidence="3" key="1">
    <citation type="journal article" date="2019" name="Int. J. Syst. Evol. Microbiol.">
        <title>The Global Catalogue of Microorganisms (GCM) 10K type strain sequencing project: providing services to taxonomists for standard genome sequencing and annotation.</title>
        <authorList>
            <consortium name="The Broad Institute Genomics Platform"/>
            <consortium name="The Broad Institute Genome Sequencing Center for Infectious Disease"/>
            <person name="Wu L."/>
            <person name="Ma J."/>
        </authorList>
    </citation>
    <scope>NUCLEOTIDE SEQUENCE [LARGE SCALE GENOMIC DNA]</scope>
    <source>
        <strain evidence="3">JCM 16929</strain>
    </source>
</reference>
<keyword evidence="1" id="KW-1133">Transmembrane helix</keyword>